<feature type="domain" description="Glycosyl hydrolase family 31 C-terminal" evidence="3">
    <location>
        <begin position="82"/>
        <end position="170"/>
    </location>
</feature>
<dbReference type="Pfam" id="PF01055">
    <property type="entry name" value="Glyco_hydro_31_2nd"/>
    <property type="match status" value="1"/>
</dbReference>
<keyword evidence="1" id="KW-0378">Hydrolase</keyword>
<dbReference type="AlphaFoldDB" id="A0A9J6EK14"/>
<keyword evidence="5" id="KW-1185">Reference proteome</keyword>
<accession>A0A9J6EK14</accession>
<comment type="similarity">
    <text evidence="1">Belongs to the glycosyl hydrolase 31 family.</text>
</comment>
<feature type="domain" description="Glycoside hydrolase family 31 TIM barrel" evidence="2">
    <location>
        <begin position="11"/>
        <end position="81"/>
    </location>
</feature>
<dbReference type="Gene3D" id="3.20.20.80">
    <property type="entry name" value="Glycosidases"/>
    <property type="match status" value="1"/>
</dbReference>
<evidence type="ECO:0000259" key="3">
    <source>
        <dbReference type="Pfam" id="PF21365"/>
    </source>
</evidence>
<keyword evidence="1" id="KW-0326">Glycosidase</keyword>
<dbReference type="PANTHER" id="PTHR22762">
    <property type="entry name" value="ALPHA-GLUCOSIDASE"/>
    <property type="match status" value="1"/>
</dbReference>
<dbReference type="GO" id="GO:0005975">
    <property type="term" value="P:carbohydrate metabolic process"/>
    <property type="evidence" value="ECO:0007669"/>
    <property type="project" value="InterPro"/>
</dbReference>
<dbReference type="PANTHER" id="PTHR22762:SF133">
    <property type="entry name" value="P-TYPE DOMAIN-CONTAINING PROTEIN"/>
    <property type="match status" value="1"/>
</dbReference>
<sequence>MNAAFGERLRYRHYDVHSIYGWSHSSATQWALTDLIGDRTLVISESTYPSTGRYAGHLVELPDFGEWSGLRRAIVGGVSLSGGTVVRPLFFEFPLDKATYTLDEQFMWGSSILFSPILDEGVTSHSYYLPPDVWFDFKSGLRKDGSTEMMSRSVTENSTLLVHVRGGQVLPVQPTLKNTMDRTKVPYDLYVYPKDGFASGELFVDDGISQGTVESNQYDLFSFILAQNLLRVSISHFGNGTRQNATVRNIVFFDVDTPPSRVTMNKNGVAQNSVIHNSTKKVSDSDLC</sequence>
<dbReference type="InterPro" id="IPR000322">
    <property type="entry name" value="Glyco_hydro_31_TIM"/>
</dbReference>
<evidence type="ECO:0000313" key="4">
    <source>
        <dbReference type="EMBL" id="KAH8034817.1"/>
    </source>
</evidence>
<evidence type="ECO:0000313" key="5">
    <source>
        <dbReference type="Proteomes" id="UP000821866"/>
    </source>
</evidence>
<evidence type="ECO:0000256" key="1">
    <source>
        <dbReference type="RuleBase" id="RU361185"/>
    </source>
</evidence>
<proteinExistence type="inferred from homology"/>
<dbReference type="SUPFAM" id="SSF51011">
    <property type="entry name" value="Glycosyl hydrolase domain"/>
    <property type="match status" value="1"/>
</dbReference>
<evidence type="ECO:0000259" key="2">
    <source>
        <dbReference type="Pfam" id="PF01055"/>
    </source>
</evidence>
<dbReference type="Proteomes" id="UP000821866">
    <property type="component" value="Chromosome 11"/>
</dbReference>
<comment type="caution">
    <text evidence="4">The sequence shown here is derived from an EMBL/GenBank/DDBJ whole genome shotgun (WGS) entry which is preliminary data.</text>
</comment>
<dbReference type="VEuPathDB" id="VectorBase:LOC119180850"/>
<dbReference type="GO" id="GO:0004558">
    <property type="term" value="F:alpha-1,4-glucosidase activity"/>
    <property type="evidence" value="ECO:0007669"/>
    <property type="project" value="TreeGrafter"/>
</dbReference>
<dbReference type="VEuPathDB" id="VectorBase:LOC119181738"/>
<organism evidence="4 5">
    <name type="scientific">Rhipicephalus microplus</name>
    <name type="common">Cattle tick</name>
    <name type="synonym">Boophilus microplus</name>
    <dbReference type="NCBI Taxonomy" id="6941"/>
    <lineage>
        <taxon>Eukaryota</taxon>
        <taxon>Metazoa</taxon>
        <taxon>Ecdysozoa</taxon>
        <taxon>Arthropoda</taxon>
        <taxon>Chelicerata</taxon>
        <taxon>Arachnida</taxon>
        <taxon>Acari</taxon>
        <taxon>Parasitiformes</taxon>
        <taxon>Ixodida</taxon>
        <taxon>Ixodoidea</taxon>
        <taxon>Ixodidae</taxon>
        <taxon>Rhipicephalinae</taxon>
        <taxon>Rhipicephalus</taxon>
        <taxon>Boophilus</taxon>
    </lineage>
</organism>
<name>A0A9J6EK14_RHIMP</name>
<dbReference type="EMBL" id="JABSTU010000003">
    <property type="protein sequence ID" value="KAH8034817.1"/>
    <property type="molecule type" value="Genomic_DNA"/>
</dbReference>
<reference evidence="4" key="1">
    <citation type="journal article" date="2020" name="Cell">
        <title>Large-Scale Comparative Analyses of Tick Genomes Elucidate Their Genetic Diversity and Vector Capacities.</title>
        <authorList>
            <consortium name="Tick Genome and Microbiome Consortium (TIGMIC)"/>
            <person name="Jia N."/>
            <person name="Wang J."/>
            <person name="Shi W."/>
            <person name="Du L."/>
            <person name="Sun Y."/>
            <person name="Zhan W."/>
            <person name="Jiang J.F."/>
            <person name="Wang Q."/>
            <person name="Zhang B."/>
            <person name="Ji P."/>
            <person name="Bell-Sakyi L."/>
            <person name="Cui X.M."/>
            <person name="Yuan T.T."/>
            <person name="Jiang B.G."/>
            <person name="Yang W.F."/>
            <person name="Lam T.T."/>
            <person name="Chang Q.C."/>
            <person name="Ding S.J."/>
            <person name="Wang X.J."/>
            <person name="Zhu J.G."/>
            <person name="Ruan X.D."/>
            <person name="Zhao L."/>
            <person name="Wei J.T."/>
            <person name="Ye R.Z."/>
            <person name="Que T.C."/>
            <person name="Du C.H."/>
            <person name="Zhou Y.H."/>
            <person name="Cheng J.X."/>
            <person name="Dai P.F."/>
            <person name="Guo W.B."/>
            <person name="Han X.H."/>
            <person name="Huang E.J."/>
            <person name="Li L.F."/>
            <person name="Wei W."/>
            <person name="Gao Y.C."/>
            <person name="Liu J.Z."/>
            <person name="Shao H.Z."/>
            <person name="Wang X."/>
            <person name="Wang C.C."/>
            <person name="Yang T.C."/>
            <person name="Huo Q.B."/>
            <person name="Li W."/>
            <person name="Chen H.Y."/>
            <person name="Chen S.E."/>
            <person name="Zhou L.G."/>
            <person name="Ni X.B."/>
            <person name="Tian J.H."/>
            <person name="Sheng Y."/>
            <person name="Liu T."/>
            <person name="Pan Y.S."/>
            <person name="Xia L.Y."/>
            <person name="Li J."/>
            <person name="Zhao F."/>
            <person name="Cao W.C."/>
        </authorList>
    </citation>
    <scope>NUCLEOTIDE SEQUENCE</scope>
    <source>
        <strain evidence="4">Rmic-2018</strain>
    </source>
</reference>
<dbReference type="Gene3D" id="2.60.40.1180">
    <property type="entry name" value="Golgi alpha-mannosidase II"/>
    <property type="match status" value="2"/>
</dbReference>
<dbReference type="InterPro" id="IPR013780">
    <property type="entry name" value="Glyco_hydro_b"/>
</dbReference>
<reference evidence="4" key="2">
    <citation type="submission" date="2021-09" db="EMBL/GenBank/DDBJ databases">
        <authorList>
            <person name="Jia N."/>
            <person name="Wang J."/>
            <person name="Shi W."/>
            <person name="Du L."/>
            <person name="Sun Y."/>
            <person name="Zhan W."/>
            <person name="Jiang J."/>
            <person name="Wang Q."/>
            <person name="Zhang B."/>
            <person name="Ji P."/>
            <person name="Sakyi L.B."/>
            <person name="Cui X."/>
            <person name="Yuan T."/>
            <person name="Jiang B."/>
            <person name="Yang W."/>
            <person name="Lam T.T.-Y."/>
            <person name="Chang Q."/>
            <person name="Ding S."/>
            <person name="Wang X."/>
            <person name="Zhu J."/>
            <person name="Ruan X."/>
            <person name="Zhao L."/>
            <person name="Wei J."/>
            <person name="Que T."/>
            <person name="Du C."/>
            <person name="Cheng J."/>
            <person name="Dai P."/>
            <person name="Han X."/>
            <person name="Huang E."/>
            <person name="Gao Y."/>
            <person name="Liu J."/>
            <person name="Shao H."/>
            <person name="Ye R."/>
            <person name="Li L."/>
            <person name="Wei W."/>
            <person name="Wang X."/>
            <person name="Wang C."/>
            <person name="Huo Q."/>
            <person name="Li W."/>
            <person name="Guo W."/>
            <person name="Chen H."/>
            <person name="Chen S."/>
            <person name="Zhou L."/>
            <person name="Zhou L."/>
            <person name="Ni X."/>
            <person name="Tian J."/>
            <person name="Zhou Y."/>
            <person name="Sheng Y."/>
            <person name="Liu T."/>
            <person name="Pan Y."/>
            <person name="Xia L."/>
            <person name="Li J."/>
            <person name="Zhao F."/>
            <person name="Cao W."/>
        </authorList>
    </citation>
    <scope>NUCLEOTIDE SEQUENCE</scope>
    <source>
        <strain evidence="4">Rmic-2018</strain>
        <tissue evidence="4">Larvae</tissue>
    </source>
</reference>
<gene>
    <name evidence="4" type="ORF">HPB51_003104</name>
</gene>
<dbReference type="Pfam" id="PF21365">
    <property type="entry name" value="Glyco_hydro_31_3rd"/>
    <property type="match status" value="1"/>
</dbReference>
<dbReference type="InterPro" id="IPR048395">
    <property type="entry name" value="Glyco_hydro_31_C"/>
</dbReference>
<protein>
    <submittedName>
        <fullName evidence="4">Uncharacterized protein</fullName>
    </submittedName>
</protein>